<feature type="region of interest" description="Disordered" evidence="1">
    <location>
        <begin position="63"/>
        <end position="84"/>
    </location>
</feature>
<accession>A0A852TUW8</accession>
<evidence type="ECO:0000256" key="1">
    <source>
        <dbReference type="SAM" id="MobiDB-lite"/>
    </source>
</evidence>
<organism evidence="2 3">
    <name type="scientific">Spinactinospora alkalitolerans</name>
    <dbReference type="NCBI Taxonomy" id="687207"/>
    <lineage>
        <taxon>Bacteria</taxon>
        <taxon>Bacillati</taxon>
        <taxon>Actinomycetota</taxon>
        <taxon>Actinomycetes</taxon>
        <taxon>Streptosporangiales</taxon>
        <taxon>Nocardiopsidaceae</taxon>
        <taxon>Spinactinospora</taxon>
    </lineage>
</organism>
<comment type="caution">
    <text evidence="2">The sequence shown here is derived from an EMBL/GenBank/DDBJ whole genome shotgun (WGS) entry which is preliminary data.</text>
</comment>
<gene>
    <name evidence="2" type="ORF">HDA32_002601</name>
</gene>
<proteinExistence type="predicted"/>
<dbReference type="Proteomes" id="UP000589036">
    <property type="component" value="Unassembled WGS sequence"/>
</dbReference>
<reference evidence="2 3" key="1">
    <citation type="submission" date="2020-07" db="EMBL/GenBank/DDBJ databases">
        <title>Sequencing the genomes of 1000 actinobacteria strains.</title>
        <authorList>
            <person name="Klenk H.-P."/>
        </authorList>
    </citation>
    <scope>NUCLEOTIDE SEQUENCE [LARGE SCALE GENOMIC DNA]</scope>
    <source>
        <strain evidence="2 3">CXB654</strain>
    </source>
</reference>
<feature type="compositionally biased region" description="Polar residues" evidence="1">
    <location>
        <begin position="75"/>
        <end position="84"/>
    </location>
</feature>
<protein>
    <submittedName>
        <fullName evidence="2">Uncharacterized protein</fullName>
    </submittedName>
</protein>
<feature type="region of interest" description="Disordered" evidence="1">
    <location>
        <begin position="1"/>
        <end position="28"/>
    </location>
</feature>
<keyword evidence="3" id="KW-1185">Reference proteome</keyword>
<name>A0A852TUW8_9ACTN</name>
<sequence>MKIPVAMARRAPARGPSRRSGAASPSGAAISAITRFWPGRTTATSTAAASAVSAMEMISHVSPSTRRLMAVASPKTGTTMPSTA</sequence>
<evidence type="ECO:0000313" key="2">
    <source>
        <dbReference type="EMBL" id="NYE47481.1"/>
    </source>
</evidence>
<dbReference type="AlphaFoldDB" id="A0A852TUW8"/>
<dbReference type="EMBL" id="JACCCC010000001">
    <property type="protein sequence ID" value="NYE47481.1"/>
    <property type="molecule type" value="Genomic_DNA"/>
</dbReference>
<feature type="compositionally biased region" description="Low complexity" evidence="1">
    <location>
        <begin position="8"/>
        <end position="28"/>
    </location>
</feature>
<evidence type="ECO:0000313" key="3">
    <source>
        <dbReference type="Proteomes" id="UP000589036"/>
    </source>
</evidence>
<dbReference type="RefSeq" id="WP_179643415.1">
    <property type="nucleotide sequence ID" value="NZ_BAAAYY010000015.1"/>
</dbReference>